<dbReference type="InterPro" id="IPR036691">
    <property type="entry name" value="Endo/exonu/phosph_ase_sf"/>
</dbReference>
<dbReference type="PANTHER" id="PTHR12121">
    <property type="entry name" value="CARBON CATABOLITE REPRESSOR PROTEIN 4"/>
    <property type="match status" value="1"/>
</dbReference>
<sequence>MVALAPSSLRILSFNLRYDSQSDSISVEDTLKNLPDPLQPRTSYYQNTGERRWSDRRVAVANEILFNKVELIGFQEALVRQVKDLQELLGSDWDHVGVGRDDGFNRGEFSPIFWKKSVLQLIDWDTFWLSDYPFQAGSKYPGAGSVRICTVAYFKSAAGEVAVMATHWDDRSDTQRQLGASLILHRARHEATKRNVPVILLGDFNSPAQGRDSAGYEIITGVRKPLPISSEFVERYPVSENGFQMIDLIGRAPRRFVSGNHATYTGFSEVQNWSNFGRIDFIMGGSNERWEVESYRVGQSLYDDGMYESDHRPVFVDIRVSP</sequence>
<organism evidence="2 3">
    <name type="scientific">Sphaerobolus stellatus (strain SS14)</name>
    <dbReference type="NCBI Taxonomy" id="990650"/>
    <lineage>
        <taxon>Eukaryota</taxon>
        <taxon>Fungi</taxon>
        <taxon>Dikarya</taxon>
        <taxon>Basidiomycota</taxon>
        <taxon>Agaricomycotina</taxon>
        <taxon>Agaricomycetes</taxon>
        <taxon>Phallomycetidae</taxon>
        <taxon>Geastrales</taxon>
        <taxon>Sphaerobolaceae</taxon>
        <taxon>Sphaerobolus</taxon>
    </lineage>
</organism>
<name>A0A0C9UXZ6_SPHS4</name>
<dbReference type="SUPFAM" id="SSF56219">
    <property type="entry name" value="DNase I-like"/>
    <property type="match status" value="1"/>
</dbReference>
<evidence type="ECO:0000313" key="2">
    <source>
        <dbReference type="EMBL" id="KIJ29955.1"/>
    </source>
</evidence>
<dbReference type="Gene3D" id="3.60.10.10">
    <property type="entry name" value="Endonuclease/exonuclease/phosphatase"/>
    <property type="match status" value="1"/>
</dbReference>
<dbReference type="PANTHER" id="PTHR12121:SF36">
    <property type="entry name" value="ENDONUCLEASE_EXONUCLEASE_PHOSPHATASE DOMAIN-CONTAINING PROTEIN"/>
    <property type="match status" value="1"/>
</dbReference>
<gene>
    <name evidence="2" type="ORF">M422DRAFT_234995</name>
</gene>
<evidence type="ECO:0000259" key="1">
    <source>
        <dbReference type="Pfam" id="PF03372"/>
    </source>
</evidence>
<dbReference type="HOGENOM" id="CLU_030508_0_1_1"/>
<dbReference type="EMBL" id="KN837271">
    <property type="protein sequence ID" value="KIJ29955.1"/>
    <property type="molecule type" value="Genomic_DNA"/>
</dbReference>
<keyword evidence="3" id="KW-1185">Reference proteome</keyword>
<evidence type="ECO:0000313" key="3">
    <source>
        <dbReference type="Proteomes" id="UP000054279"/>
    </source>
</evidence>
<dbReference type="AlphaFoldDB" id="A0A0C9UXZ6"/>
<dbReference type="InterPro" id="IPR050410">
    <property type="entry name" value="CCR4/nocturin_mRNA_transcr"/>
</dbReference>
<dbReference type="InterPro" id="IPR005135">
    <property type="entry name" value="Endo/exonuclease/phosphatase"/>
</dbReference>
<proteinExistence type="predicted"/>
<dbReference type="Pfam" id="PF03372">
    <property type="entry name" value="Exo_endo_phos"/>
    <property type="match status" value="1"/>
</dbReference>
<dbReference type="Proteomes" id="UP000054279">
    <property type="component" value="Unassembled WGS sequence"/>
</dbReference>
<reference evidence="2 3" key="1">
    <citation type="submission" date="2014-06" db="EMBL/GenBank/DDBJ databases">
        <title>Evolutionary Origins and Diversification of the Mycorrhizal Mutualists.</title>
        <authorList>
            <consortium name="DOE Joint Genome Institute"/>
            <consortium name="Mycorrhizal Genomics Consortium"/>
            <person name="Kohler A."/>
            <person name="Kuo A."/>
            <person name="Nagy L.G."/>
            <person name="Floudas D."/>
            <person name="Copeland A."/>
            <person name="Barry K.W."/>
            <person name="Cichocki N."/>
            <person name="Veneault-Fourrey C."/>
            <person name="LaButti K."/>
            <person name="Lindquist E.A."/>
            <person name="Lipzen A."/>
            <person name="Lundell T."/>
            <person name="Morin E."/>
            <person name="Murat C."/>
            <person name="Riley R."/>
            <person name="Ohm R."/>
            <person name="Sun H."/>
            <person name="Tunlid A."/>
            <person name="Henrissat B."/>
            <person name="Grigoriev I.V."/>
            <person name="Hibbett D.S."/>
            <person name="Martin F."/>
        </authorList>
    </citation>
    <scope>NUCLEOTIDE SEQUENCE [LARGE SCALE GENOMIC DNA]</scope>
    <source>
        <strain evidence="2 3">SS14</strain>
    </source>
</reference>
<dbReference type="CDD" id="cd09083">
    <property type="entry name" value="EEP-1"/>
    <property type="match status" value="1"/>
</dbReference>
<protein>
    <recommendedName>
        <fullName evidence="1">Endonuclease/exonuclease/phosphatase domain-containing protein</fullName>
    </recommendedName>
</protein>
<dbReference type="GO" id="GO:0000175">
    <property type="term" value="F:3'-5'-RNA exonuclease activity"/>
    <property type="evidence" value="ECO:0007669"/>
    <property type="project" value="TreeGrafter"/>
</dbReference>
<dbReference type="OrthoDB" id="276515at2759"/>
<accession>A0A0C9UXZ6</accession>
<feature type="domain" description="Endonuclease/exonuclease/phosphatase" evidence="1">
    <location>
        <begin position="13"/>
        <end position="285"/>
    </location>
</feature>